<evidence type="ECO:0000256" key="4">
    <source>
        <dbReference type="ARBA" id="ARBA00022692"/>
    </source>
</evidence>
<feature type="transmembrane region" description="Helical" evidence="11">
    <location>
        <begin position="110"/>
        <end position="129"/>
    </location>
</feature>
<proteinExistence type="inferred from homology"/>
<dbReference type="GO" id="GO:0016192">
    <property type="term" value="P:vesicle-mediated transport"/>
    <property type="evidence" value="ECO:0007669"/>
    <property type="project" value="UniProtKB-KW"/>
</dbReference>
<feature type="transmembrane region" description="Helical" evidence="11">
    <location>
        <begin position="54"/>
        <end position="74"/>
    </location>
</feature>
<reference evidence="12" key="1">
    <citation type="submission" date="2021-01" db="EMBL/GenBank/DDBJ databases">
        <authorList>
            <person name="Corre E."/>
            <person name="Pelletier E."/>
            <person name="Niang G."/>
            <person name="Scheremetjew M."/>
            <person name="Finn R."/>
            <person name="Kale V."/>
            <person name="Holt S."/>
            <person name="Cochrane G."/>
            <person name="Meng A."/>
            <person name="Brown T."/>
            <person name="Cohen L."/>
        </authorList>
    </citation>
    <scope>NUCLEOTIDE SEQUENCE</scope>
    <source>
        <strain evidence="12">SAG 63-3</strain>
    </source>
</reference>
<dbReference type="PANTHER" id="PTHR10585">
    <property type="entry name" value="ER LUMEN PROTEIN RETAINING RECEPTOR"/>
    <property type="match status" value="1"/>
</dbReference>
<dbReference type="InterPro" id="IPR000133">
    <property type="entry name" value="ER_ret_rcpt"/>
</dbReference>
<keyword evidence="8 11" id="KW-1133">Transmembrane helix</keyword>
<feature type="transmembrane region" description="Helical" evidence="11">
    <location>
        <begin position="242"/>
        <end position="263"/>
    </location>
</feature>
<sequence length="280" mass="31642">MGSDDTLAKVKDPLLAGLAWVKKRSHKEKLAIGCFCGFLLLLVLWRTIEDHDTLFIIAESVHFIGIGVLGIKLYSKQSVAGLSLQSQLLTACFLTVRLFCSFLMEYDIHTILDFLSLVATGAVVFCMLTHRRMKETYQRELDSLNFLKVLIPCAILAIVCKPRTSHNFFMKILWAFCVYLEAVSVLPQLRMMQRAKVVERFTAHYVFALGLSRFFSCAHWLLQLLDGNKYLLQALGTGLWPAMVLISEVIQTFILADFCYYYVKAYASGSGVLRMPSGIV</sequence>
<gene>
    <name evidence="12" type="ORF">PPAR00522_LOCUS1781</name>
</gene>
<keyword evidence="3" id="KW-0813">Transport</keyword>
<evidence type="ECO:0000256" key="2">
    <source>
        <dbReference type="ARBA" id="ARBA00010120"/>
    </source>
</evidence>
<dbReference type="AlphaFoldDB" id="A0A7S0YA94"/>
<evidence type="ECO:0000256" key="3">
    <source>
        <dbReference type="ARBA" id="ARBA00022448"/>
    </source>
</evidence>
<dbReference type="GO" id="GO:0005789">
    <property type="term" value="C:endoplasmic reticulum membrane"/>
    <property type="evidence" value="ECO:0007669"/>
    <property type="project" value="UniProtKB-SubCell"/>
</dbReference>
<keyword evidence="4 11" id="KW-0812">Transmembrane</keyword>
<keyword evidence="10" id="KW-0675">Receptor</keyword>
<keyword evidence="6" id="KW-0931">ER-Golgi transport</keyword>
<feature type="transmembrane region" description="Helical" evidence="11">
    <location>
        <begin position="86"/>
        <end position="104"/>
    </location>
</feature>
<keyword evidence="9 11" id="KW-0472">Membrane</keyword>
<comment type="similarity">
    <text evidence="2">Belongs to the ERD2 family.</text>
</comment>
<evidence type="ECO:0000313" key="12">
    <source>
        <dbReference type="EMBL" id="CAD8765394.1"/>
    </source>
</evidence>
<evidence type="ECO:0000256" key="11">
    <source>
        <dbReference type="SAM" id="Phobius"/>
    </source>
</evidence>
<evidence type="ECO:0000256" key="10">
    <source>
        <dbReference type="ARBA" id="ARBA00023170"/>
    </source>
</evidence>
<organism evidence="12">
    <name type="scientific">Polytomella parva</name>
    <dbReference type="NCBI Taxonomy" id="51329"/>
    <lineage>
        <taxon>Eukaryota</taxon>
        <taxon>Viridiplantae</taxon>
        <taxon>Chlorophyta</taxon>
        <taxon>core chlorophytes</taxon>
        <taxon>Chlorophyceae</taxon>
        <taxon>CS clade</taxon>
        <taxon>Chlamydomonadales</taxon>
        <taxon>Chlamydomonadaceae</taxon>
        <taxon>Polytomella</taxon>
    </lineage>
</organism>
<evidence type="ECO:0000256" key="8">
    <source>
        <dbReference type="ARBA" id="ARBA00022989"/>
    </source>
</evidence>
<evidence type="ECO:0000256" key="6">
    <source>
        <dbReference type="ARBA" id="ARBA00022892"/>
    </source>
</evidence>
<accession>A0A7S0YA94</accession>
<comment type="subcellular location">
    <subcellularLocation>
        <location evidence="1">Endoplasmic reticulum membrane</location>
        <topology evidence="1">Multi-pass membrane protein</topology>
    </subcellularLocation>
</comment>
<dbReference type="GO" id="GO:0006621">
    <property type="term" value="P:protein retention in ER lumen"/>
    <property type="evidence" value="ECO:0007669"/>
    <property type="project" value="InterPro"/>
</dbReference>
<dbReference type="PRINTS" id="PR00660">
    <property type="entry name" value="ERLUMENR"/>
</dbReference>
<dbReference type="Pfam" id="PF00810">
    <property type="entry name" value="ER_lumen_recept"/>
    <property type="match status" value="1"/>
</dbReference>
<feature type="transmembrane region" description="Helical" evidence="11">
    <location>
        <begin position="201"/>
        <end position="222"/>
    </location>
</feature>
<evidence type="ECO:0008006" key="13">
    <source>
        <dbReference type="Google" id="ProtNLM"/>
    </source>
</evidence>
<name>A0A7S0YA94_9CHLO</name>
<dbReference type="GO" id="GO:0015031">
    <property type="term" value="P:protein transport"/>
    <property type="evidence" value="ECO:0007669"/>
    <property type="project" value="UniProtKB-KW"/>
</dbReference>
<evidence type="ECO:0000256" key="9">
    <source>
        <dbReference type="ARBA" id="ARBA00023136"/>
    </source>
</evidence>
<evidence type="ECO:0000256" key="5">
    <source>
        <dbReference type="ARBA" id="ARBA00022824"/>
    </source>
</evidence>
<evidence type="ECO:0000256" key="7">
    <source>
        <dbReference type="ARBA" id="ARBA00022927"/>
    </source>
</evidence>
<keyword evidence="7" id="KW-0653">Protein transport</keyword>
<keyword evidence="5" id="KW-0256">Endoplasmic reticulum</keyword>
<dbReference type="EMBL" id="HBFM01003113">
    <property type="protein sequence ID" value="CAD8765394.1"/>
    <property type="molecule type" value="Transcribed_RNA"/>
</dbReference>
<protein>
    <recommendedName>
        <fullName evidence="13">ER lumen protein-retaining receptor</fullName>
    </recommendedName>
</protein>
<feature type="transmembrane region" description="Helical" evidence="11">
    <location>
        <begin position="30"/>
        <end position="48"/>
    </location>
</feature>
<evidence type="ECO:0000256" key="1">
    <source>
        <dbReference type="ARBA" id="ARBA00004477"/>
    </source>
</evidence>
<dbReference type="GO" id="GO:0046923">
    <property type="term" value="F:ER retention sequence binding"/>
    <property type="evidence" value="ECO:0007669"/>
    <property type="project" value="InterPro"/>
</dbReference>